<dbReference type="GO" id="GO:0003676">
    <property type="term" value="F:nucleic acid binding"/>
    <property type="evidence" value="ECO:0007669"/>
    <property type="project" value="InterPro"/>
</dbReference>
<keyword evidence="4" id="KW-0949">S-adenosyl-L-methionine</keyword>
<evidence type="ECO:0000256" key="3">
    <source>
        <dbReference type="ARBA" id="ARBA00022679"/>
    </source>
</evidence>
<dbReference type="InterPro" id="IPR002052">
    <property type="entry name" value="DNA_methylase_N6_adenine_CS"/>
</dbReference>
<protein>
    <recommendedName>
        <fullName evidence="1">site-specific DNA-methyltransferase (adenine-specific)</fullName>
        <ecNumber evidence="1">2.1.1.72</ecNumber>
    </recommendedName>
</protein>
<dbReference type="EMBL" id="LPWH01000067">
    <property type="protein sequence ID" value="POR01330.1"/>
    <property type="molecule type" value="Genomic_DNA"/>
</dbReference>
<organism evidence="6 7">
    <name type="scientific">Alkalispirochaeta sphaeroplastigenens</name>
    <dbReference type="NCBI Taxonomy" id="1187066"/>
    <lineage>
        <taxon>Bacteria</taxon>
        <taxon>Pseudomonadati</taxon>
        <taxon>Spirochaetota</taxon>
        <taxon>Spirochaetia</taxon>
        <taxon>Spirochaetales</taxon>
        <taxon>Spirochaetaceae</taxon>
        <taxon>Alkalispirochaeta</taxon>
    </lineage>
</organism>
<dbReference type="EC" id="2.1.1.72" evidence="1"/>
<comment type="caution">
    <text evidence="6">The sequence shown here is derived from an EMBL/GenBank/DDBJ whole genome shotgun (WGS) entry which is preliminary data.</text>
</comment>
<dbReference type="AlphaFoldDB" id="A0A2S4JPC8"/>
<dbReference type="InterPro" id="IPR029063">
    <property type="entry name" value="SAM-dependent_MTases_sf"/>
</dbReference>
<dbReference type="RefSeq" id="WP_103680328.1">
    <property type="nucleotide sequence ID" value="NZ_LPWH01000067.1"/>
</dbReference>
<dbReference type="GO" id="GO:0009307">
    <property type="term" value="P:DNA restriction-modification system"/>
    <property type="evidence" value="ECO:0007669"/>
    <property type="project" value="InterPro"/>
</dbReference>
<dbReference type="PROSITE" id="PS00092">
    <property type="entry name" value="N6_MTASE"/>
    <property type="match status" value="1"/>
</dbReference>
<dbReference type="SUPFAM" id="SSF53335">
    <property type="entry name" value="S-adenosyl-L-methionine-dependent methyltransferases"/>
    <property type="match status" value="1"/>
</dbReference>
<dbReference type="GO" id="GO:0032259">
    <property type="term" value="P:methylation"/>
    <property type="evidence" value="ECO:0007669"/>
    <property type="project" value="UniProtKB-KW"/>
</dbReference>
<reference evidence="7" key="1">
    <citation type="submission" date="2015-12" db="EMBL/GenBank/DDBJ databases">
        <authorList>
            <person name="Lodha T.D."/>
            <person name="Chintalapati S."/>
            <person name="Chintalapati V.R."/>
            <person name="Sravanthi T."/>
        </authorList>
    </citation>
    <scope>NUCLEOTIDE SEQUENCE [LARGE SCALE GENOMIC DNA]</scope>
    <source>
        <strain evidence="7">JC133</strain>
    </source>
</reference>
<name>A0A2S4JPC8_9SPIO</name>
<evidence type="ECO:0000256" key="1">
    <source>
        <dbReference type="ARBA" id="ARBA00011900"/>
    </source>
</evidence>
<evidence type="ECO:0000313" key="7">
    <source>
        <dbReference type="Proteomes" id="UP000237350"/>
    </source>
</evidence>
<keyword evidence="7" id="KW-1185">Reference proteome</keyword>
<evidence type="ECO:0000256" key="2">
    <source>
        <dbReference type="ARBA" id="ARBA00022603"/>
    </source>
</evidence>
<dbReference type="Gene3D" id="3.40.50.150">
    <property type="entry name" value="Vaccinia Virus protein VP39"/>
    <property type="match status" value="1"/>
</dbReference>
<evidence type="ECO:0000313" key="6">
    <source>
        <dbReference type="EMBL" id="POR01330.1"/>
    </source>
</evidence>
<dbReference type="GO" id="GO:0009007">
    <property type="term" value="F:site-specific DNA-methyltransferase (adenine-specific) activity"/>
    <property type="evidence" value="ECO:0007669"/>
    <property type="project" value="UniProtKB-EC"/>
</dbReference>
<dbReference type="InterPro" id="IPR012327">
    <property type="entry name" value="MeTrfase_D12"/>
</dbReference>
<dbReference type="OrthoDB" id="9805629at2"/>
<dbReference type="Pfam" id="PF02086">
    <property type="entry name" value="MethyltransfD12"/>
    <property type="match status" value="2"/>
</dbReference>
<accession>A0A2S4JPC8</accession>
<keyword evidence="2 6" id="KW-0489">Methyltransferase</keyword>
<comment type="catalytic activity">
    <reaction evidence="5">
        <text>a 2'-deoxyadenosine in DNA + S-adenosyl-L-methionine = an N(6)-methyl-2'-deoxyadenosine in DNA + S-adenosyl-L-homocysteine + H(+)</text>
        <dbReference type="Rhea" id="RHEA:15197"/>
        <dbReference type="Rhea" id="RHEA-COMP:12418"/>
        <dbReference type="Rhea" id="RHEA-COMP:12419"/>
        <dbReference type="ChEBI" id="CHEBI:15378"/>
        <dbReference type="ChEBI" id="CHEBI:57856"/>
        <dbReference type="ChEBI" id="CHEBI:59789"/>
        <dbReference type="ChEBI" id="CHEBI:90615"/>
        <dbReference type="ChEBI" id="CHEBI:90616"/>
        <dbReference type="EC" id="2.1.1.72"/>
    </reaction>
</comment>
<evidence type="ECO:0000256" key="5">
    <source>
        <dbReference type="ARBA" id="ARBA00047942"/>
    </source>
</evidence>
<evidence type="ECO:0000256" key="4">
    <source>
        <dbReference type="ARBA" id="ARBA00022691"/>
    </source>
</evidence>
<dbReference type="Proteomes" id="UP000237350">
    <property type="component" value="Unassembled WGS sequence"/>
</dbReference>
<proteinExistence type="predicted"/>
<gene>
    <name evidence="6" type="ORF">AU468_08410</name>
</gene>
<sequence>MRDEPFLRDQLITCIGNKRALLPLIDQAVREVLRRLDRSSLAGADLFSGSGIVTRYLKTVCHRLVANDLEYYSEVINRCYLANRGDLDEGRLGNLHRDLTQQLAEDERRGFLREGFIARNYAPADDENIQSGERVFYTRRNACFIDTARSYIGELEKEVQPFFLAPLLAEASVHANTAGVFKGFYKDKRTGLGRFGGAGQDALARIRGDIELHYPCFSPREGSWRVFREDANELAPRLAREGEIFDLVYLDPPYNQHPYGSNYFMLNLIARYREPLQVSPVSGIPPDWNRSVYNIRRRAAGALEALVQSLRARFVLVSFNSEGFLSREDILEMLRELGPVEVLETAYAVFRGSRNLRSRPGRVKEFLFLLDCRPRLES</sequence>
<keyword evidence="3" id="KW-0808">Transferase</keyword>